<keyword evidence="7 10" id="KW-1133">Transmembrane helix</keyword>
<evidence type="ECO:0000256" key="6">
    <source>
        <dbReference type="ARBA" id="ARBA00022970"/>
    </source>
</evidence>
<proteinExistence type="inferred from homology"/>
<dbReference type="EMBL" id="FOHU01000002">
    <property type="protein sequence ID" value="SES81655.1"/>
    <property type="molecule type" value="Genomic_DNA"/>
</dbReference>
<keyword evidence="8 10" id="KW-0472">Membrane</keyword>
<feature type="transmembrane region" description="Helical" evidence="10">
    <location>
        <begin position="105"/>
        <end position="122"/>
    </location>
</feature>
<feature type="transmembrane region" description="Helical" evidence="10">
    <location>
        <begin position="46"/>
        <end position="68"/>
    </location>
</feature>
<feature type="transmembrane region" description="Helical" evidence="10">
    <location>
        <begin position="261"/>
        <end position="281"/>
    </location>
</feature>
<dbReference type="GO" id="GO:0015192">
    <property type="term" value="F:L-phenylalanine transmembrane transporter activity"/>
    <property type="evidence" value="ECO:0007669"/>
    <property type="project" value="TreeGrafter"/>
</dbReference>
<evidence type="ECO:0000313" key="11">
    <source>
        <dbReference type="EMBL" id="SES81655.1"/>
    </source>
</evidence>
<name>A0A1H9ZJ89_9FIRM</name>
<evidence type="ECO:0000256" key="7">
    <source>
        <dbReference type="ARBA" id="ARBA00022989"/>
    </source>
</evidence>
<evidence type="ECO:0000256" key="2">
    <source>
        <dbReference type="ARBA" id="ARBA00022448"/>
    </source>
</evidence>
<feature type="transmembrane region" description="Helical" evidence="10">
    <location>
        <begin position="233"/>
        <end position="254"/>
    </location>
</feature>
<keyword evidence="4" id="KW-0997">Cell inner membrane</keyword>
<reference evidence="11 12" key="1">
    <citation type="submission" date="2016-10" db="EMBL/GenBank/DDBJ databases">
        <authorList>
            <person name="de Groot N.N."/>
        </authorList>
    </citation>
    <scope>NUCLEOTIDE SEQUENCE [LARGE SCALE GENOMIC DNA]</scope>
    <source>
        <strain evidence="11 12">DSM 18979</strain>
    </source>
</reference>
<feature type="transmembrane region" description="Helical" evidence="10">
    <location>
        <begin position="199"/>
        <end position="227"/>
    </location>
</feature>
<keyword evidence="5 10" id="KW-0812">Transmembrane</keyword>
<keyword evidence="6" id="KW-0029">Amino-acid transport</keyword>
<accession>A0A1H9ZJ89</accession>
<dbReference type="GO" id="GO:1903806">
    <property type="term" value="P:L-isoleucine import across plasma membrane"/>
    <property type="evidence" value="ECO:0007669"/>
    <property type="project" value="TreeGrafter"/>
</dbReference>
<feature type="transmembrane region" description="Helical" evidence="10">
    <location>
        <begin position="160"/>
        <end position="178"/>
    </location>
</feature>
<gene>
    <name evidence="11" type="ORF">SAMN05660297_00581</name>
</gene>
<dbReference type="STRING" id="426128.SAMN05660297_00581"/>
<evidence type="ECO:0000256" key="5">
    <source>
        <dbReference type="ARBA" id="ARBA00022692"/>
    </source>
</evidence>
<comment type="subcellular location">
    <subcellularLocation>
        <location evidence="1">Cell membrane</location>
        <topology evidence="1">Multi-pass membrane protein</topology>
    </subcellularLocation>
</comment>
<dbReference type="RefSeq" id="WP_244272619.1">
    <property type="nucleotide sequence ID" value="NZ_FOHU01000002.1"/>
</dbReference>
<evidence type="ECO:0000256" key="3">
    <source>
        <dbReference type="ARBA" id="ARBA00022475"/>
    </source>
</evidence>
<evidence type="ECO:0000256" key="9">
    <source>
        <dbReference type="ARBA" id="ARBA00037998"/>
    </source>
</evidence>
<dbReference type="PANTHER" id="PTHR11795:SF371">
    <property type="entry name" value="HIGH-AFFINITY BRANCHED-CHAIN AMINO ACID TRANSPORT SYSTEM PERMEASE PROTEIN LIVH"/>
    <property type="match status" value="1"/>
</dbReference>
<keyword evidence="12" id="KW-1185">Reference proteome</keyword>
<protein>
    <submittedName>
        <fullName evidence="11">Branched-chain amino acid transport system permease protein</fullName>
    </submittedName>
</protein>
<dbReference type="AlphaFoldDB" id="A0A1H9ZJ89"/>
<evidence type="ECO:0000256" key="10">
    <source>
        <dbReference type="SAM" id="Phobius"/>
    </source>
</evidence>
<dbReference type="Pfam" id="PF02653">
    <property type="entry name" value="BPD_transp_2"/>
    <property type="match status" value="1"/>
</dbReference>
<evidence type="ECO:0000256" key="1">
    <source>
        <dbReference type="ARBA" id="ARBA00004651"/>
    </source>
</evidence>
<dbReference type="GO" id="GO:0015188">
    <property type="term" value="F:L-isoleucine transmembrane transporter activity"/>
    <property type="evidence" value="ECO:0007669"/>
    <property type="project" value="TreeGrafter"/>
</dbReference>
<dbReference type="Proteomes" id="UP000199568">
    <property type="component" value="Unassembled WGS sequence"/>
</dbReference>
<evidence type="ECO:0000313" key="12">
    <source>
        <dbReference type="Proteomes" id="UP000199568"/>
    </source>
</evidence>
<dbReference type="CDD" id="cd06582">
    <property type="entry name" value="TM_PBP1_LivH_like"/>
    <property type="match status" value="1"/>
</dbReference>
<feature type="transmembrane region" description="Helical" evidence="10">
    <location>
        <begin position="293"/>
        <end position="312"/>
    </location>
</feature>
<dbReference type="GO" id="GO:0042941">
    <property type="term" value="P:D-alanine transmembrane transport"/>
    <property type="evidence" value="ECO:0007669"/>
    <property type="project" value="TreeGrafter"/>
</dbReference>
<dbReference type="PANTHER" id="PTHR11795">
    <property type="entry name" value="BRANCHED-CHAIN AMINO ACID TRANSPORT SYSTEM PERMEASE PROTEIN LIVH"/>
    <property type="match status" value="1"/>
</dbReference>
<dbReference type="GO" id="GO:0015808">
    <property type="term" value="P:L-alanine transport"/>
    <property type="evidence" value="ECO:0007669"/>
    <property type="project" value="TreeGrafter"/>
</dbReference>
<keyword evidence="2" id="KW-0813">Transport</keyword>
<feature type="transmembrane region" description="Helical" evidence="10">
    <location>
        <begin position="20"/>
        <end position="39"/>
    </location>
</feature>
<feature type="transmembrane region" description="Helical" evidence="10">
    <location>
        <begin position="74"/>
        <end position="93"/>
    </location>
</feature>
<organism evidence="11 12">
    <name type="scientific">Natronincola peptidivorans</name>
    <dbReference type="NCBI Taxonomy" id="426128"/>
    <lineage>
        <taxon>Bacteria</taxon>
        <taxon>Bacillati</taxon>
        <taxon>Bacillota</taxon>
        <taxon>Clostridia</taxon>
        <taxon>Peptostreptococcales</taxon>
        <taxon>Natronincolaceae</taxon>
        <taxon>Natronincola</taxon>
    </lineage>
</organism>
<evidence type="ECO:0000256" key="4">
    <source>
        <dbReference type="ARBA" id="ARBA00022519"/>
    </source>
</evidence>
<comment type="similarity">
    <text evidence="9">Belongs to the binding-protein-dependent transport system permease family. LivHM subfamily.</text>
</comment>
<dbReference type="InterPro" id="IPR001851">
    <property type="entry name" value="ABC_transp_permease"/>
</dbReference>
<dbReference type="GO" id="GO:0005886">
    <property type="term" value="C:plasma membrane"/>
    <property type="evidence" value="ECO:0007669"/>
    <property type="project" value="UniProtKB-SubCell"/>
</dbReference>
<dbReference type="GO" id="GO:0005304">
    <property type="term" value="F:L-valine transmembrane transporter activity"/>
    <property type="evidence" value="ECO:0007669"/>
    <property type="project" value="TreeGrafter"/>
</dbReference>
<keyword evidence="3" id="KW-1003">Cell membrane</keyword>
<sequence length="319" mass="33814">MEQMTGMIPQLLIDGLTLGFVYAIVALGYTMVYGILEFINFAHSEIFMVGAFAGTEVLLFMQSAGYLGSLPAPVALLIAIIIAMIFSGTVGVVVERVAYKPVRTAPKLVAFISAIGVSFFLQDAVRLVEGLWKNAFYLSTPTLFTASIHITGGLRIPVKVLYIMVIAIVIMFSLNLFINRHKLGKAMRAVAQDRNTASLMAIDVNAIISLTFLIGAALGGAAGTLFAVQYSLIHPYVGFIIGMKAFTAAVFGGIGSIPGAMLGGILLGLLEVFGAGFLGILTNGVFGAEYKDVFAFAILIIILIFKPSGLLGKTVGEKV</sequence>
<dbReference type="GO" id="GO:0015190">
    <property type="term" value="F:L-leucine transmembrane transporter activity"/>
    <property type="evidence" value="ECO:0007669"/>
    <property type="project" value="TreeGrafter"/>
</dbReference>
<dbReference type="InterPro" id="IPR052157">
    <property type="entry name" value="BCAA_transport_permease"/>
</dbReference>
<evidence type="ECO:0000256" key="8">
    <source>
        <dbReference type="ARBA" id="ARBA00023136"/>
    </source>
</evidence>